<evidence type="ECO:0000259" key="2">
    <source>
        <dbReference type="Pfam" id="PF25231"/>
    </source>
</evidence>
<accession>A0AAW4PWL3</accession>
<keyword evidence="1" id="KW-0812">Transmembrane</keyword>
<feature type="domain" description="DUF7847" evidence="2">
    <location>
        <begin position="3"/>
        <end position="237"/>
    </location>
</feature>
<feature type="transmembrane region" description="Helical" evidence="1">
    <location>
        <begin position="66"/>
        <end position="88"/>
    </location>
</feature>
<keyword evidence="4" id="KW-1185">Reference proteome</keyword>
<dbReference type="RefSeq" id="WP_220620292.1">
    <property type="nucleotide sequence ID" value="NZ_RKLR01000013.1"/>
</dbReference>
<gene>
    <name evidence="3" type="ORF">EGH21_20585</name>
</gene>
<keyword evidence="1" id="KW-1133">Transmembrane helix</keyword>
<feature type="transmembrane region" description="Helical" evidence="1">
    <location>
        <begin position="213"/>
        <end position="235"/>
    </location>
</feature>
<protein>
    <recommendedName>
        <fullName evidence="2">DUF7847 domain-containing protein</fullName>
    </recommendedName>
</protein>
<dbReference type="AlphaFoldDB" id="A0AAW4PWL3"/>
<keyword evidence="1" id="KW-0472">Membrane</keyword>
<organism evidence="3 4">
    <name type="scientific">Haloarcula rubra</name>
    <dbReference type="NCBI Taxonomy" id="2487747"/>
    <lineage>
        <taxon>Archaea</taxon>
        <taxon>Methanobacteriati</taxon>
        <taxon>Methanobacteriota</taxon>
        <taxon>Stenosarchaea group</taxon>
        <taxon>Halobacteria</taxon>
        <taxon>Halobacteriales</taxon>
        <taxon>Haloarculaceae</taxon>
        <taxon>Haloarcula</taxon>
    </lineage>
</organism>
<dbReference type="InterPro" id="IPR057169">
    <property type="entry name" value="DUF7847"/>
</dbReference>
<dbReference type="EMBL" id="RKLR01000013">
    <property type="protein sequence ID" value="MBX0325428.1"/>
    <property type="molecule type" value="Genomic_DNA"/>
</dbReference>
<evidence type="ECO:0000256" key="1">
    <source>
        <dbReference type="SAM" id="Phobius"/>
    </source>
</evidence>
<evidence type="ECO:0000313" key="3">
    <source>
        <dbReference type="EMBL" id="MBX0325428.1"/>
    </source>
</evidence>
<comment type="caution">
    <text evidence="3">The sequence shown here is derived from an EMBL/GenBank/DDBJ whole genome shotgun (WGS) entry which is preliminary data.</text>
</comment>
<feature type="transmembrane region" description="Helical" evidence="1">
    <location>
        <begin position="109"/>
        <end position="128"/>
    </location>
</feature>
<feature type="transmembrane region" description="Helical" evidence="1">
    <location>
        <begin position="21"/>
        <end position="46"/>
    </location>
</feature>
<name>A0AAW4PWL3_9EURY</name>
<evidence type="ECO:0000313" key="4">
    <source>
        <dbReference type="Proteomes" id="UP001430377"/>
    </source>
</evidence>
<feature type="transmembrane region" description="Helical" evidence="1">
    <location>
        <begin position="174"/>
        <end position="201"/>
    </location>
</feature>
<sequence length="246" mass="26323">MSLNIGSSLRGGFRRVANRNGVVLTLAYVVIGLIWQVAFYSAFVTWLQGSGVPATEVPLPTIDVPLGVSAIVALMSLLLLQVAAIVSIRTFVGGHTQSIPAEYFSRNMILVLINALLGSLVYGILVFIGSVLFLIPGIIAYVAFLFMLVYIAVEDENFIAALRDSWNLTRGNWLPLFGLLLIVFVVVGVVPGILSALVSFVVSSVVGPAISTLVSGVITLPFSLLVLGILAEAFVQLRDDETMPKM</sequence>
<dbReference type="Pfam" id="PF25231">
    <property type="entry name" value="DUF7847"/>
    <property type="match status" value="1"/>
</dbReference>
<feature type="transmembrane region" description="Helical" evidence="1">
    <location>
        <begin position="134"/>
        <end position="153"/>
    </location>
</feature>
<proteinExistence type="predicted"/>
<dbReference type="Proteomes" id="UP001430377">
    <property type="component" value="Unassembled WGS sequence"/>
</dbReference>
<reference evidence="3 4" key="1">
    <citation type="submission" date="2021-06" db="EMBL/GenBank/DDBJ databases">
        <title>Halomicroarcula sp. a new haloarchaeum isolated from saline soil.</title>
        <authorList>
            <person name="Duran-Viseras A."/>
            <person name="Sanchez-Porro C."/>
            <person name="Ventosa A."/>
        </authorList>
    </citation>
    <scope>NUCLEOTIDE SEQUENCE [LARGE SCALE GENOMIC DNA]</scope>
    <source>
        <strain evidence="3 4">F13</strain>
    </source>
</reference>